<dbReference type="Pfam" id="PF01145">
    <property type="entry name" value="Band_7"/>
    <property type="match status" value="1"/>
</dbReference>
<dbReference type="SMART" id="SM00244">
    <property type="entry name" value="PHB"/>
    <property type="match status" value="1"/>
</dbReference>
<keyword evidence="3" id="KW-0812">Transmembrane</keyword>
<feature type="transmembrane region" description="Helical" evidence="3">
    <location>
        <begin position="43"/>
        <end position="63"/>
    </location>
</feature>
<feature type="compositionally biased region" description="Low complexity" evidence="2">
    <location>
        <begin position="11"/>
        <end position="22"/>
    </location>
</feature>
<name>A0AAU7E6M9_9BACT</name>
<dbReference type="InterPro" id="IPR000163">
    <property type="entry name" value="Prohibitin"/>
</dbReference>
<organism evidence="5">
    <name type="scientific">Campylobacter sp. CCS1377</name>
    <dbReference type="NCBI Taxonomy" id="3158229"/>
    <lineage>
        <taxon>Bacteria</taxon>
        <taxon>Pseudomonadati</taxon>
        <taxon>Campylobacterota</taxon>
        <taxon>Epsilonproteobacteria</taxon>
        <taxon>Campylobacterales</taxon>
        <taxon>Campylobacteraceae</taxon>
        <taxon>Campylobacter</taxon>
    </lineage>
</organism>
<feature type="region of interest" description="Disordered" evidence="2">
    <location>
        <begin position="1"/>
        <end position="22"/>
    </location>
</feature>
<dbReference type="GO" id="GO:0016020">
    <property type="term" value="C:membrane"/>
    <property type="evidence" value="ECO:0007669"/>
    <property type="project" value="UniProtKB-SubCell"/>
</dbReference>
<dbReference type="CDD" id="cd03401">
    <property type="entry name" value="SPFH_prohibitin"/>
    <property type="match status" value="1"/>
</dbReference>
<comment type="subcellular location">
    <subcellularLocation>
        <location evidence="1">Membrane</location>
        <topology evidence="1">Single-pass membrane protein</topology>
    </subcellularLocation>
</comment>
<protein>
    <submittedName>
        <fullName evidence="5">SPFH domain-containing protein</fullName>
    </submittedName>
</protein>
<gene>
    <name evidence="5" type="ORF">AAH949_08265</name>
</gene>
<accession>A0AAU7E6M9</accession>
<dbReference type="Gene3D" id="3.30.479.30">
    <property type="entry name" value="Band 7 domain"/>
    <property type="match status" value="1"/>
</dbReference>
<evidence type="ECO:0000256" key="2">
    <source>
        <dbReference type="SAM" id="MobiDB-lite"/>
    </source>
</evidence>
<dbReference type="RefSeq" id="WP_134237800.1">
    <property type="nucleotide sequence ID" value="NZ_CP155620.1"/>
</dbReference>
<dbReference type="EMBL" id="CP155620">
    <property type="protein sequence ID" value="XBJ29067.1"/>
    <property type="molecule type" value="Genomic_DNA"/>
</dbReference>
<keyword evidence="3" id="KW-1133">Transmembrane helix</keyword>
<proteinExistence type="predicted"/>
<dbReference type="InterPro" id="IPR036013">
    <property type="entry name" value="Band_7/SPFH_dom_sf"/>
</dbReference>
<feature type="domain" description="Band 7" evidence="4">
    <location>
        <begin position="58"/>
        <end position="241"/>
    </location>
</feature>
<evidence type="ECO:0000256" key="1">
    <source>
        <dbReference type="ARBA" id="ARBA00004167"/>
    </source>
</evidence>
<sequence length="350" mass="38888">MPADLNDYFNKKNGNSNNQNNRQNFNFKVPEFNFKGFGKFSPLIYGIIIIVLFLVLAKPFAIINEGEMGIKVTTGSYDPKPLKSGLHFFVPIIQKIIIVDTRQRQMTYTSQDSTSSIQTGAGIINKSSISVLDKKGLTVLVNITIKYNLNPEQVSNTIANWNLNWEDKIIDPTVRNVVQSVIGQYTAETLPANRNAIADLIREEVTKNVSSLVNKPVFLQSVELREIILPARVKEQIELVQIAQQEAVRAQQEALRKAILAEGEANATIINSKAKADATKIEAQAQSYANKEIANSLNIPLLNLKQIEVQGKFNEALKVNQDAKIFLTPGGAVPNIWVDTKDIKKQGSIQ</sequence>
<dbReference type="AlphaFoldDB" id="A0AAU7E6M9"/>
<dbReference type="PANTHER" id="PTHR23222:SF0">
    <property type="entry name" value="PROHIBITIN 1"/>
    <property type="match status" value="1"/>
</dbReference>
<evidence type="ECO:0000256" key="3">
    <source>
        <dbReference type="SAM" id="Phobius"/>
    </source>
</evidence>
<dbReference type="SUPFAM" id="SSF117892">
    <property type="entry name" value="Band 7/SPFH domain"/>
    <property type="match status" value="1"/>
</dbReference>
<reference evidence="5" key="1">
    <citation type="submission" date="2024-05" db="EMBL/GenBank/DDBJ databases">
        <title>Campylobacter coli isolated from environmental waters in Slovenia.</title>
        <authorList>
            <person name="Zautner A.E."/>
            <person name="Bunk B."/>
            <person name="Riedel T."/>
            <person name="Sproeer C."/>
        </authorList>
    </citation>
    <scope>NUCLEOTIDE SEQUENCE</scope>
    <source>
        <strain evidence="5">CCS1377</strain>
    </source>
</reference>
<dbReference type="PANTHER" id="PTHR23222">
    <property type="entry name" value="PROHIBITIN"/>
    <property type="match status" value="1"/>
</dbReference>
<keyword evidence="3" id="KW-0472">Membrane</keyword>
<evidence type="ECO:0000259" key="4">
    <source>
        <dbReference type="SMART" id="SM00244"/>
    </source>
</evidence>
<evidence type="ECO:0000313" key="5">
    <source>
        <dbReference type="EMBL" id="XBJ29067.1"/>
    </source>
</evidence>
<dbReference type="InterPro" id="IPR001107">
    <property type="entry name" value="Band_7"/>
</dbReference>